<dbReference type="SUPFAM" id="SSF55874">
    <property type="entry name" value="ATPase domain of HSP90 chaperone/DNA topoisomerase II/histidine kinase"/>
    <property type="match status" value="1"/>
</dbReference>
<keyword evidence="10" id="KW-0175">Coiled coil</keyword>
<dbReference type="InterPro" id="IPR001610">
    <property type="entry name" value="PAC"/>
</dbReference>
<dbReference type="STRING" id="1246637.MTBBW1_2280011"/>
<evidence type="ECO:0000256" key="3">
    <source>
        <dbReference type="ARBA" id="ARBA00012438"/>
    </source>
</evidence>
<proteinExistence type="predicted"/>
<dbReference type="PANTHER" id="PTHR24421:SF10">
    <property type="entry name" value="NITRATE_NITRITE SENSOR PROTEIN NARQ"/>
    <property type="match status" value="1"/>
</dbReference>
<dbReference type="NCBIfam" id="TIGR00229">
    <property type="entry name" value="sensory_box"/>
    <property type="match status" value="1"/>
</dbReference>
<dbReference type="SMART" id="SM00091">
    <property type="entry name" value="PAS"/>
    <property type="match status" value="1"/>
</dbReference>
<gene>
    <name evidence="14" type="ORF">MTBBW1_2280011</name>
</gene>
<evidence type="ECO:0000313" key="14">
    <source>
        <dbReference type="EMBL" id="SLM30469.1"/>
    </source>
</evidence>
<evidence type="ECO:0000256" key="8">
    <source>
        <dbReference type="ARBA" id="ARBA00022840"/>
    </source>
</evidence>
<feature type="domain" description="PAC" evidence="13">
    <location>
        <begin position="517"/>
        <end position="569"/>
    </location>
</feature>
<dbReference type="InterPro" id="IPR035965">
    <property type="entry name" value="PAS-like_dom_sf"/>
</dbReference>
<name>A0A1W1HDB3_9BACT</name>
<evidence type="ECO:0000256" key="7">
    <source>
        <dbReference type="ARBA" id="ARBA00022777"/>
    </source>
</evidence>
<dbReference type="SUPFAM" id="SSF103190">
    <property type="entry name" value="Sensory domain-like"/>
    <property type="match status" value="1"/>
</dbReference>
<evidence type="ECO:0000256" key="1">
    <source>
        <dbReference type="ARBA" id="ARBA00000085"/>
    </source>
</evidence>
<dbReference type="InterPro" id="IPR011712">
    <property type="entry name" value="Sig_transdc_His_kin_sub3_dim/P"/>
</dbReference>
<keyword evidence="11" id="KW-0472">Membrane</keyword>
<dbReference type="GO" id="GO:0000155">
    <property type="term" value="F:phosphorelay sensor kinase activity"/>
    <property type="evidence" value="ECO:0007669"/>
    <property type="project" value="InterPro"/>
</dbReference>
<protein>
    <recommendedName>
        <fullName evidence="3">histidine kinase</fullName>
        <ecNumber evidence="3">2.7.13.3</ecNumber>
    </recommendedName>
</protein>
<evidence type="ECO:0000256" key="9">
    <source>
        <dbReference type="ARBA" id="ARBA00023012"/>
    </source>
</evidence>
<comment type="subcellular location">
    <subcellularLocation>
        <location evidence="2">Membrane</location>
    </subcellularLocation>
</comment>
<dbReference type="Pfam" id="PF13426">
    <property type="entry name" value="PAS_9"/>
    <property type="match status" value="1"/>
</dbReference>
<keyword evidence="8" id="KW-0067">ATP-binding</keyword>
<dbReference type="PROSITE" id="PS50112">
    <property type="entry name" value="PAS"/>
    <property type="match status" value="1"/>
</dbReference>
<dbReference type="InterPro" id="IPR050482">
    <property type="entry name" value="Sensor_HK_TwoCompSys"/>
</dbReference>
<evidence type="ECO:0000259" key="13">
    <source>
        <dbReference type="PROSITE" id="PS50113"/>
    </source>
</evidence>
<dbReference type="Gene3D" id="3.30.450.20">
    <property type="entry name" value="PAS domain"/>
    <property type="match status" value="3"/>
</dbReference>
<dbReference type="InterPro" id="IPR003594">
    <property type="entry name" value="HATPase_dom"/>
</dbReference>
<evidence type="ECO:0000256" key="4">
    <source>
        <dbReference type="ARBA" id="ARBA00022553"/>
    </source>
</evidence>
<reference evidence="14 15" key="1">
    <citation type="submission" date="2017-03" db="EMBL/GenBank/DDBJ databases">
        <authorList>
            <person name="Afonso C.L."/>
            <person name="Miller P.J."/>
            <person name="Scott M.A."/>
            <person name="Spackman E."/>
            <person name="Goraichik I."/>
            <person name="Dimitrov K.M."/>
            <person name="Suarez D.L."/>
            <person name="Swayne D.E."/>
        </authorList>
    </citation>
    <scope>NUCLEOTIDE SEQUENCE [LARGE SCALE GENOMIC DNA]</scope>
    <source>
        <strain evidence="14">PRJEB14757</strain>
    </source>
</reference>
<accession>A0A1W1HDB3</accession>
<evidence type="ECO:0000256" key="10">
    <source>
        <dbReference type="SAM" id="Coils"/>
    </source>
</evidence>
<dbReference type="Gene3D" id="3.30.565.10">
    <property type="entry name" value="Histidine kinase-like ATPase, C-terminal domain"/>
    <property type="match status" value="1"/>
</dbReference>
<evidence type="ECO:0000256" key="2">
    <source>
        <dbReference type="ARBA" id="ARBA00004370"/>
    </source>
</evidence>
<dbReference type="CDD" id="cd16917">
    <property type="entry name" value="HATPase_UhpB-NarQ-NarX-like"/>
    <property type="match status" value="1"/>
</dbReference>
<keyword evidence="9" id="KW-0902">Two-component regulatory system</keyword>
<keyword evidence="15" id="KW-1185">Reference proteome</keyword>
<dbReference type="GO" id="GO:0046983">
    <property type="term" value="F:protein dimerization activity"/>
    <property type="evidence" value="ECO:0007669"/>
    <property type="project" value="InterPro"/>
</dbReference>
<comment type="catalytic activity">
    <reaction evidence="1">
        <text>ATP + protein L-histidine = ADP + protein N-phospho-L-histidine.</text>
        <dbReference type="EC" id="2.7.13.3"/>
    </reaction>
</comment>
<evidence type="ECO:0000256" key="11">
    <source>
        <dbReference type="SAM" id="Phobius"/>
    </source>
</evidence>
<keyword evidence="11" id="KW-1133">Transmembrane helix</keyword>
<dbReference type="RefSeq" id="WP_245809546.1">
    <property type="nucleotide sequence ID" value="NZ_LT828561.1"/>
</dbReference>
<keyword evidence="11" id="KW-0812">Transmembrane</keyword>
<feature type="coiled-coil region" evidence="10">
    <location>
        <begin position="560"/>
        <end position="598"/>
    </location>
</feature>
<dbReference type="PROSITE" id="PS50113">
    <property type="entry name" value="PAC"/>
    <property type="match status" value="1"/>
</dbReference>
<dbReference type="PANTHER" id="PTHR24421">
    <property type="entry name" value="NITRATE/NITRITE SENSOR PROTEIN NARX-RELATED"/>
    <property type="match status" value="1"/>
</dbReference>
<evidence type="ECO:0000256" key="6">
    <source>
        <dbReference type="ARBA" id="ARBA00022741"/>
    </source>
</evidence>
<feature type="transmembrane region" description="Helical" evidence="11">
    <location>
        <begin position="403"/>
        <end position="423"/>
    </location>
</feature>
<evidence type="ECO:0000256" key="5">
    <source>
        <dbReference type="ARBA" id="ARBA00022679"/>
    </source>
</evidence>
<evidence type="ECO:0000313" key="15">
    <source>
        <dbReference type="Proteomes" id="UP000191931"/>
    </source>
</evidence>
<dbReference type="Pfam" id="PF02518">
    <property type="entry name" value="HATPase_c"/>
    <property type="match status" value="1"/>
</dbReference>
<dbReference type="Proteomes" id="UP000191931">
    <property type="component" value="Unassembled WGS sequence"/>
</dbReference>
<dbReference type="Pfam" id="PF07730">
    <property type="entry name" value="HisKA_3"/>
    <property type="match status" value="1"/>
</dbReference>
<dbReference type="InterPro" id="IPR000014">
    <property type="entry name" value="PAS"/>
</dbReference>
<dbReference type="SMART" id="SM00086">
    <property type="entry name" value="PAC"/>
    <property type="match status" value="1"/>
</dbReference>
<keyword evidence="7 14" id="KW-0418">Kinase</keyword>
<dbReference type="InterPro" id="IPR036890">
    <property type="entry name" value="HATPase_C_sf"/>
</dbReference>
<dbReference type="EMBL" id="FWEV01000144">
    <property type="protein sequence ID" value="SLM30469.1"/>
    <property type="molecule type" value="Genomic_DNA"/>
</dbReference>
<keyword evidence="4" id="KW-0597">Phosphoprotein</keyword>
<feature type="domain" description="PAS" evidence="12">
    <location>
        <begin position="443"/>
        <end position="494"/>
    </location>
</feature>
<dbReference type="Gene3D" id="1.20.5.1930">
    <property type="match status" value="1"/>
</dbReference>
<sequence length="836" mass="94435">MRLRMIILVLALLAVLSASSGGFLYYYSLKHAAFQQAQSHSDTRLELLSRQLNSYLSEHVKPVKVLSCMEEMNALLLSAEKLDVNPADRSYIEKSSHLPSGDVSIGNSGTDSAVDLSLEKPIDLPAGDVNIGKINYILDNFAHSLTLEVCYIMNRDGVTIASSNRNDHDSFVGKDFSFRPYFMNAISGIPSTYLALGTTTRQRGVYYSHPVYCYAEDNNFSGESARNNISARNKISALNKISVDSGKVHSPGNFVRNIYSSELVRDYVSSESAKVGQVCGVAVIKASVERIESRLFVGSEGILLVTDPNGVIFIANRREMRFMLLWKLDREQIEKINETRQFGDGPWLWTGFSFTGDNSVTDRNGKEYIYSDMALEGYEGWCMVHLRSLDEISRHLADPFIRIVGPVILVIAGFIAVSVFILYRKALQEILRRKKAENELRLSEARYRHIYHKTPVMLHSIDRDGCIIRVSDYWLEKMGYSRDEVIGRKLTDFYSVASKKYAEEVVFPVFFQTGFCEDVPYTYIAKNGRHIEIMLSCYGVRDDSGRVIRSLAVSVDVTEKNQAQHDLEKAREKLSCYSMDLEQQVEKRTDELRKVQDQLRKLSGSIMAAHENERRAVARELHDHLGQILTALKMDASWISRHLESRDQDAAERASRICGLIDDTIADVREMAFRLRPGVLDDLGLVDALEFLAREFEKRSDVSCRFRQVGEMVPDLDDTLATALYRIAQEALTNALKHSCATDILVTISFKEVFDHSQNFSEISEGKGIVDLYVEDNGSGFILHESREYHGLGLTGMKERANLVGGKLDIISTPGQGTRIVCRVMLKNETKKRREH</sequence>
<dbReference type="CDD" id="cd00130">
    <property type="entry name" value="PAS"/>
    <property type="match status" value="1"/>
</dbReference>
<dbReference type="InterPro" id="IPR029151">
    <property type="entry name" value="Sensor-like_sf"/>
</dbReference>
<dbReference type="SUPFAM" id="SSF55785">
    <property type="entry name" value="PYP-like sensor domain (PAS domain)"/>
    <property type="match status" value="1"/>
</dbReference>
<evidence type="ECO:0000259" key="12">
    <source>
        <dbReference type="PROSITE" id="PS50112"/>
    </source>
</evidence>
<dbReference type="GO" id="GO:0005524">
    <property type="term" value="F:ATP binding"/>
    <property type="evidence" value="ECO:0007669"/>
    <property type="project" value="UniProtKB-KW"/>
</dbReference>
<keyword evidence="6" id="KW-0547">Nucleotide-binding</keyword>
<dbReference type="InterPro" id="IPR000700">
    <property type="entry name" value="PAS-assoc_C"/>
</dbReference>
<organism evidence="14 15">
    <name type="scientific">Desulfamplus magnetovallimortis</name>
    <dbReference type="NCBI Taxonomy" id="1246637"/>
    <lineage>
        <taxon>Bacteria</taxon>
        <taxon>Pseudomonadati</taxon>
        <taxon>Thermodesulfobacteriota</taxon>
        <taxon>Desulfobacteria</taxon>
        <taxon>Desulfobacterales</taxon>
        <taxon>Desulfobacteraceae</taxon>
        <taxon>Desulfamplus</taxon>
    </lineage>
</organism>
<dbReference type="EC" id="2.7.13.3" evidence="3"/>
<dbReference type="GO" id="GO:0016020">
    <property type="term" value="C:membrane"/>
    <property type="evidence" value="ECO:0007669"/>
    <property type="project" value="UniProtKB-SubCell"/>
</dbReference>
<dbReference type="AlphaFoldDB" id="A0A1W1HDB3"/>
<dbReference type="SMART" id="SM00387">
    <property type="entry name" value="HATPase_c"/>
    <property type="match status" value="1"/>
</dbReference>
<keyword evidence="5" id="KW-0808">Transferase</keyword>